<sequence length="115" mass="13833">MNKYVDIECHECGKLIEGKWDSQVYLGMETGELDKSGIHRWLIYDKHIKCSPSRAQRIVHPKYPTVVDDRPQYDWRPEANNAWTDEKRNEFRKLYTDSWVSLQERYNPNWDAKLT</sequence>
<evidence type="ECO:0000313" key="1">
    <source>
        <dbReference type="EMBL" id="SVD37294.1"/>
    </source>
</evidence>
<organism evidence="1">
    <name type="scientific">marine metagenome</name>
    <dbReference type="NCBI Taxonomy" id="408172"/>
    <lineage>
        <taxon>unclassified sequences</taxon>
        <taxon>metagenomes</taxon>
        <taxon>ecological metagenomes</taxon>
    </lineage>
</organism>
<accession>A0A382UST6</accession>
<name>A0A382UST6_9ZZZZ</name>
<proteinExistence type="predicted"/>
<dbReference type="EMBL" id="UINC01146518">
    <property type="protein sequence ID" value="SVD37294.1"/>
    <property type="molecule type" value="Genomic_DNA"/>
</dbReference>
<reference evidence="1" key="1">
    <citation type="submission" date="2018-05" db="EMBL/GenBank/DDBJ databases">
        <authorList>
            <person name="Lanie J.A."/>
            <person name="Ng W.-L."/>
            <person name="Kazmierczak K.M."/>
            <person name="Andrzejewski T.M."/>
            <person name="Davidsen T.M."/>
            <person name="Wayne K.J."/>
            <person name="Tettelin H."/>
            <person name="Glass J.I."/>
            <person name="Rusch D."/>
            <person name="Podicherti R."/>
            <person name="Tsui H.-C.T."/>
            <person name="Winkler M.E."/>
        </authorList>
    </citation>
    <scope>NUCLEOTIDE SEQUENCE</scope>
</reference>
<dbReference type="AlphaFoldDB" id="A0A382UST6"/>
<protein>
    <submittedName>
        <fullName evidence="1">Uncharacterized protein</fullName>
    </submittedName>
</protein>
<gene>
    <name evidence="1" type="ORF">METZ01_LOCUS390148</name>
</gene>